<protein>
    <recommendedName>
        <fullName evidence="1">GED domain-containing protein</fullName>
    </recommendedName>
</protein>
<dbReference type="Proteomes" id="UP001276659">
    <property type="component" value="Unassembled WGS sequence"/>
</dbReference>
<keyword evidence="3" id="KW-1185">Reference proteome</keyword>
<dbReference type="EMBL" id="JASNWA010000004">
    <property type="protein sequence ID" value="KAK3175994.1"/>
    <property type="molecule type" value="Genomic_DNA"/>
</dbReference>
<comment type="caution">
    <text evidence="2">The sequence shown here is derived from an EMBL/GenBank/DDBJ whole genome shotgun (WGS) entry which is preliminary data.</text>
</comment>
<gene>
    <name evidence="2" type="ORF">OEA41_007316</name>
</gene>
<organism evidence="2 3">
    <name type="scientific">Lepraria neglecta</name>
    <dbReference type="NCBI Taxonomy" id="209136"/>
    <lineage>
        <taxon>Eukaryota</taxon>
        <taxon>Fungi</taxon>
        <taxon>Dikarya</taxon>
        <taxon>Ascomycota</taxon>
        <taxon>Pezizomycotina</taxon>
        <taxon>Lecanoromycetes</taxon>
        <taxon>OSLEUM clade</taxon>
        <taxon>Lecanoromycetidae</taxon>
        <taxon>Lecanorales</taxon>
        <taxon>Lecanorineae</taxon>
        <taxon>Stereocaulaceae</taxon>
        <taxon>Lepraria</taxon>
    </lineage>
</organism>
<evidence type="ECO:0000313" key="2">
    <source>
        <dbReference type="EMBL" id="KAK3175994.1"/>
    </source>
</evidence>
<dbReference type="AlphaFoldDB" id="A0AAE0DMY2"/>
<proteinExistence type="predicted"/>
<dbReference type="InterPro" id="IPR020850">
    <property type="entry name" value="GED_dom"/>
</dbReference>
<sequence length="86" mass="9729">MENVSCEEALDYVFAIYEVSQKTFVANITTQVVERHMIRGLKMIFSPVAVVNGLSEFAVEKIASEPAAAKRHRLFLEDRIEKLKDG</sequence>
<evidence type="ECO:0000259" key="1">
    <source>
        <dbReference type="PROSITE" id="PS51388"/>
    </source>
</evidence>
<evidence type="ECO:0000313" key="3">
    <source>
        <dbReference type="Proteomes" id="UP001276659"/>
    </source>
</evidence>
<name>A0AAE0DMY2_9LECA</name>
<accession>A0AAE0DMY2</accession>
<feature type="domain" description="GED" evidence="1">
    <location>
        <begin position="6"/>
        <end position="86"/>
    </location>
</feature>
<reference evidence="2" key="1">
    <citation type="submission" date="2022-11" db="EMBL/GenBank/DDBJ databases">
        <title>Chromosomal genome sequence assembly and mating type (MAT) locus characterization of the leprose asexual lichenized fungus Lepraria neglecta (Nyl.) Erichsen.</title>
        <authorList>
            <person name="Allen J.L."/>
            <person name="Pfeffer B."/>
        </authorList>
    </citation>
    <scope>NUCLEOTIDE SEQUENCE</scope>
    <source>
        <strain evidence="2">Allen 5258</strain>
    </source>
</reference>
<dbReference type="PROSITE" id="PS51388">
    <property type="entry name" value="GED"/>
    <property type="match status" value="1"/>
</dbReference>